<dbReference type="PRINTS" id="PR00081">
    <property type="entry name" value="GDHRDH"/>
</dbReference>
<name>A0A2W5QH10_VARPD</name>
<sequence length="255" mass="26497">MDFKQKIVLITGAAGGIGKAAARAFHEQGASLVLVDIHQDALDALRAELGLSADRAVLVAGDVGQEDTARRYVQATLDTFGRIDVFFNNAGIEGQPGSLVDTDAATLDAILHVNVKGAFFGIKHVLAVMLAQRGGAIVNTSSMAGLIGFPSLGVYTASKHAVIGLTRVAAQEAAHAGVRVNAVCPGPVNTRMMRGIEAGLSEDTEAVRAQFAALVGLKRYAEPEEVAEIVLFLASDKASYVTGSIYTVDGGMTGM</sequence>
<dbReference type="InterPro" id="IPR020904">
    <property type="entry name" value="Sc_DH/Rdtase_CS"/>
</dbReference>
<dbReference type="EMBL" id="QFPP01000048">
    <property type="protein sequence ID" value="PZQ76588.1"/>
    <property type="molecule type" value="Genomic_DNA"/>
</dbReference>
<dbReference type="InterPro" id="IPR057326">
    <property type="entry name" value="KR_dom"/>
</dbReference>
<gene>
    <name evidence="3" type="ORF">DI563_06735</name>
</gene>
<evidence type="ECO:0000313" key="4">
    <source>
        <dbReference type="Proteomes" id="UP000249135"/>
    </source>
</evidence>
<evidence type="ECO:0000259" key="2">
    <source>
        <dbReference type="SMART" id="SM00822"/>
    </source>
</evidence>
<proteinExistence type="inferred from homology"/>
<dbReference type="Proteomes" id="UP000249135">
    <property type="component" value="Unassembled WGS sequence"/>
</dbReference>
<comment type="caution">
    <text evidence="3">The sequence shown here is derived from an EMBL/GenBank/DDBJ whole genome shotgun (WGS) entry which is preliminary data.</text>
</comment>
<dbReference type="CDD" id="cd05233">
    <property type="entry name" value="SDR_c"/>
    <property type="match status" value="1"/>
</dbReference>
<dbReference type="SMART" id="SM00822">
    <property type="entry name" value="PKS_KR"/>
    <property type="match status" value="1"/>
</dbReference>
<dbReference type="PROSITE" id="PS00061">
    <property type="entry name" value="ADH_SHORT"/>
    <property type="match status" value="1"/>
</dbReference>
<dbReference type="SUPFAM" id="SSF51735">
    <property type="entry name" value="NAD(P)-binding Rossmann-fold domains"/>
    <property type="match status" value="1"/>
</dbReference>
<dbReference type="PANTHER" id="PTHR42820:SF1">
    <property type="entry name" value="SHORT-CHAIN DEHYDROGENASE_REDUCTASE FAMILY PROTEIN"/>
    <property type="match status" value="1"/>
</dbReference>
<evidence type="ECO:0000256" key="1">
    <source>
        <dbReference type="ARBA" id="ARBA00006484"/>
    </source>
</evidence>
<dbReference type="PANTHER" id="PTHR42820">
    <property type="entry name" value="SHORT-CHAIN DEHYDROGENASE REDUCTASE"/>
    <property type="match status" value="1"/>
</dbReference>
<dbReference type="Pfam" id="PF13561">
    <property type="entry name" value="adh_short_C2"/>
    <property type="match status" value="1"/>
</dbReference>
<feature type="domain" description="Ketoreductase" evidence="2">
    <location>
        <begin position="6"/>
        <end position="189"/>
    </location>
</feature>
<protein>
    <submittedName>
        <fullName evidence="3">Oxidoreductase</fullName>
    </submittedName>
</protein>
<dbReference type="FunFam" id="3.40.50.720:FF:000084">
    <property type="entry name" value="Short-chain dehydrogenase reductase"/>
    <property type="match status" value="1"/>
</dbReference>
<dbReference type="AlphaFoldDB" id="A0A2W5QH10"/>
<dbReference type="Gene3D" id="3.40.50.720">
    <property type="entry name" value="NAD(P)-binding Rossmann-like Domain"/>
    <property type="match status" value="1"/>
</dbReference>
<evidence type="ECO:0000313" key="3">
    <source>
        <dbReference type="EMBL" id="PZQ76588.1"/>
    </source>
</evidence>
<organism evidence="3 4">
    <name type="scientific">Variovorax paradoxus</name>
    <dbReference type="NCBI Taxonomy" id="34073"/>
    <lineage>
        <taxon>Bacteria</taxon>
        <taxon>Pseudomonadati</taxon>
        <taxon>Pseudomonadota</taxon>
        <taxon>Betaproteobacteria</taxon>
        <taxon>Burkholderiales</taxon>
        <taxon>Comamonadaceae</taxon>
        <taxon>Variovorax</taxon>
    </lineage>
</organism>
<dbReference type="InterPro" id="IPR002347">
    <property type="entry name" value="SDR_fam"/>
</dbReference>
<accession>A0A2W5QH10</accession>
<reference evidence="3 4" key="1">
    <citation type="submission" date="2017-08" db="EMBL/GenBank/DDBJ databases">
        <title>Infants hospitalized years apart are colonized by the same room-sourced microbial strains.</title>
        <authorList>
            <person name="Brooks B."/>
            <person name="Olm M.R."/>
            <person name="Firek B.A."/>
            <person name="Baker R."/>
            <person name="Thomas B.C."/>
            <person name="Morowitz M.J."/>
            <person name="Banfield J.F."/>
        </authorList>
    </citation>
    <scope>NUCLEOTIDE SEQUENCE [LARGE SCALE GENOMIC DNA]</scope>
    <source>
        <strain evidence="3">S2_005_003_R2_41</strain>
    </source>
</reference>
<dbReference type="InterPro" id="IPR036291">
    <property type="entry name" value="NAD(P)-bd_dom_sf"/>
</dbReference>
<comment type="similarity">
    <text evidence="1">Belongs to the short-chain dehydrogenases/reductases (SDR) family.</text>
</comment>
<dbReference type="NCBIfam" id="NF005559">
    <property type="entry name" value="PRK07231.1"/>
    <property type="match status" value="1"/>
</dbReference>
<dbReference type="PRINTS" id="PR00080">
    <property type="entry name" value="SDRFAMILY"/>
</dbReference>